<dbReference type="InterPro" id="IPR024357">
    <property type="entry name" value="Argonaut_Gly-rich"/>
</dbReference>
<reference evidence="15 16" key="1">
    <citation type="submission" date="2018-10" db="EMBL/GenBank/DDBJ databases">
        <title>A high-quality apple genome assembly.</title>
        <authorList>
            <person name="Hu J."/>
        </authorList>
    </citation>
    <scope>NUCLEOTIDE SEQUENCE [LARGE SCALE GENOMIC DNA]</scope>
    <source>
        <strain evidence="16">cv. HFTH1</strain>
        <tissue evidence="15">Young leaf</tissue>
    </source>
</reference>
<dbReference type="PROSITE" id="PS50822">
    <property type="entry name" value="PIWI"/>
    <property type="match status" value="2"/>
</dbReference>
<dbReference type="STRING" id="3750.A0A498JT12"/>
<feature type="compositionally biased region" description="Gly residues" evidence="12">
    <location>
        <begin position="2121"/>
        <end position="2131"/>
    </location>
</feature>
<evidence type="ECO:0000256" key="5">
    <source>
        <dbReference type="ARBA" id="ARBA00022491"/>
    </source>
</evidence>
<keyword evidence="8" id="KW-0943">RNA-mediated gene silencing</keyword>
<evidence type="ECO:0000256" key="2">
    <source>
        <dbReference type="ARBA" id="ARBA00005894"/>
    </source>
</evidence>
<evidence type="ECO:0000256" key="10">
    <source>
        <dbReference type="ARBA" id="ARBA00049030"/>
    </source>
</evidence>
<evidence type="ECO:0000256" key="6">
    <source>
        <dbReference type="ARBA" id="ARBA00022676"/>
    </source>
</evidence>
<evidence type="ECO:0000259" key="13">
    <source>
        <dbReference type="PROSITE" id="PS50821"/>
    </source>
</evidence>
<feature type="domain" description="Piwi" evidence="14">
    <location>
        <begin position="746"/>
        <end position="1047"/>
    </location>
</feature>
<dbReference type="PROSITE" id="PS50821">
    <property type="entry name" value="PAZ"/>
    <property type="match status" value="2"/>
</dbReference>
<dbReference type="Pfam" id="PF24862">
    <property type="entry name" value="SUS_EPBD"/>
    <property type="match status" value="1"/>
</dbReference>
<dbReference type="FunFam" id="3.40.50.2000:FF:000006">
    <property type="entry name" value="Sucrose synthase"/>
    <property type="match status" value="1"/>
</dbReference>
<dbReference type="Pfam" id="PF12764">
    <property type="entry name" value="Gly-rich_Ago1"/>
    <property type="match status" value="2"/>
</dbReference>
<dbReference type="InterPro" id="IPR003165">
    <property type="entry name" value="Piwi"/>
</dbReference>
<dbReference type="Pfam" id="PF08699">
    <property type="entry name" value="ArgoL1"/>
    <property type="match status" value="2"/>
</dbReference>
<dbReference type="Pfam" id="PF00862">
    <property type="entry name" value="GT-B_Sucrose_synth"/>
    <property type="match status" value="1"/>
</dbReference>
<dbReference type="EMBL" id="RDQH01000332">
    <property type="protein sequence ID" value="RXH96692.1"/>
    <property type="molecule type" value="Genomic_DNA"/>
</dbReference>
<dbReference type="InterPro" id="IPR001296">
    <property type="entry name" value="Glyco_trans_1"/>
</dbReference>
<feature type="compositionally biased region" description="Low complexity" evidence="12">
    <location>
        <begin position="16"/>
        <end position="34"/>
    </location>
</feature>
<comment type="catalytic activity">
    <reaction evidence="10 11">
        <text>an NDP-alpha-D-glucose + D-fructose = a ribonucleoside 5'-diphosphate + sucrose + H(+)</text>
        <dbReference type="Rhea" id="RHEA:16241"/>
        <dbReference type="ChEBI" id="CHEBI:15378"/>
        <dbReference type="ChEBI" id="CHEBI:17992"/>
        <dbReference type="ChEBI" id="CHEBI:37721"/>
        <dbReference type="ChEBI" id="CHEBI:57930"/>
        <dbReference type="ChEBI" id="CHEBI:76533"/>
        <dbReference type="EC" id="2.4.1.13"/>
    </reaction>
</comment>
<evidence type="ECO:0000256" key="1">
    <source>
        <dbReference type="ARBA" id="ARBA00002595"/>
    </source>
</evidence>
<dbReference type="InterPro" id="IPR012337">
    <property type="entry name" value="RNaseH-like_sf"/>
</dbReference>
<dbReference type="SMART" id="SM00949">
    <property type="entry name" value="PAZ"/>
    <property type="match status" value="2"/>
</dbReference>
<dbReference type="Pfam" id="PF16487">
    <property type="entry name" value="ArgoMid"/>
    <property type="match status" value="2"/>
</dbReference>
<protein>
    <recommendedName>
        <fullName evidence="4 11">Sucrose synthase</fullName>
        <ecNumber evidence="4 11">2.4.1.13</ecNumber>
    </recommendedName>
</protein>
<dbReference type="GO" id="GO:0031047">
    <property type="term" value="P:regulatory ncRNA-mediated gene silencing"/>
    <property type="evidence" value="ECO:0007669"/>
    <property type="project" value="UniProtKB-KW"/>
</dbReference>
<feature type="domain" description="PAZ" evidence="13">
    <location>
        <begin position="1508"/>
        <end position="1621"/>
    </location>
</feature>
<proteinExistence type="inferred from homology"/>
<feature type="region of interest" description="Disordered" evidence="12">
    <location>
        <begin position="1"/>
        <end position="183"/>
    </location>
</feature>
<comment type="similarity">
    <text evidence="2 11">Belongs to the glycosyltransferase 1 family. Plant sucrose synthase subfamily.</text>
</comment>
<sequence>MVRKKRNQNPGGGEGSQPQEGSGGSDQSSQRSSPAPAPAPAPQQYYEGGRGGGPGGYQGGGGGGPGGYQGGGGGGPGGYQGGGGGPGGYQGGRAWAQQGPQGGQRGYGGGGGGRGRGMPPQQQYGYGGPSTSPSQAPEFRGRSRGGQGGGGRGGTGSSGSSRGRGGGGPSFGGGSARPSVPDLHQATSAPYVAGVTPQATGPAPSSSYEPQPSVLVEPLHQMTIQQEGVPAPSLGNTIQPIPASSKSVRFPLRPGKGTTGIKCIVKANHFFAELPDKDLHQYDVTITPDIASRRLNRAVMKRLVDLYRESHLGNRLPAYDGRKSLYTAGPLPFSLKDFRITLLDDDDGSGGQRREREFKVVIKFAARADLHHLELFLMGRQSEAPQEALQVLDIVLRELPTASYYPVARSFYSPDLGRRQSLGEGLESWRGFYQSIRPTQMGLSLNIDMSSTAFIEPLPVIEFVNELLNRDISSRPLSDADRVKIKKALRGIKVEVTHRGNMRRKYRISGLTSQATRELTFPLDQQNTMKSVVEYFHETYGFIIKHTQLPCLQVGNQQRSNYLPMEVCKIVEGQRYSRRLNERQITALLKVTCQRPYEREHDIMQTVRQNAYHEDPYAQEFGIKISENLTLVEARILPAPRLKYHDTGREKDCLPRVGQWNMMNKKMVNGGRVNNWMCINFSWSVQDAAARRFCQELAQMCNVSGMDFNPEPVLPPITARPDQVERALKTRYQEAMTKLQGQEIELLIAILPDNNGSLYGDLKRICETDLGIVSQCCLTKHVFKTNKQQYLANVTLKINVKVGGRNTVLVDALSRRIPLVSDRPTIIFGADVTHPHPGEDSSPSIAAVVASQDWPEITKYAGLVSAQTHRQELIQDLFKTWQDPTRGTMSGGMIKDGVSEGQFYQVLLYELDAIRKACASLEPDYQPPVTFVVVQKRHHTRLFANHHNDPKTVDKSGNILPGTVVDSKICHPTEFDFYLCSHAGIQGTSRPAHYHVLWDENKFSADGLQTLTNNLCYTYARCTRSVSVVPPAYYAHLAAFRARFYMEPQTSEGGSVTSGANAGRGYGGGGGSGGRGTRAASANAAVRPLPALKENVKRRRTELPSGQSSESHEPAGGHGSQRAPERTPPQQQGAGNYQGGRGPAPQGGRGGYGGGRGGRGVPQQQQYGGPQEYEQQQYGGPQEYQARGRGGPTQQGGRGSYGGGRGGVGRGGPPSPGGPTRPQFPELHQATPVPYQGATHQVPYQGLTSPPVYVGSSSSSQPPEPSEVAEQLAVLTVQQESAPSQAIQPVAPSSKSVRFPLRPGKGSTGRRCTVKANHFFAELPDKDLHQYDVTITPEVTSRGVNRAVMEQLVTLYRESHLGKRLPAYDGRKSLYTAGPLPFLSKEFKITLTDDDDGPGGQRREREFRVVIKFAARADLHHLGLFLQGRQADAPQEALQVLDIVLRELPTSRYCPVGRSFYAPGLGRRQSLGEGLESWRGFYQSIRPTQMGLSLNIDMSSTAFIEPLPVIEFVTQLLNRDVTHRPLSDSDRVKIKKALRGVKVEVTHRGNMRRKYRISGLTSQATRELTFPVDERGTMKSVVEYFYETYGFVIQHAQWPCLQVGNQQRPNYLPMEVCKIVEGQRYSKRLNERQITALLKVTCQRPHDREQDIIRTVRHNAYHEDPYAKEFGIKISENLAQVEARILPAPWLKYHDTGREKDCLPQVGQWNMMNKKMVNGGKVNNWICINFSRNVQDSVARSFCNELAQMCYISGMAFNPEPVLPPLGARPDQAEKALKTRYHDAMTKLRPQSKELDLLVVILPDNNGNLYGDLKRICETDLGLVSQCCLTKHVFKMSKQYLANVALKINVKVGGRNTVLIDALSRRIPLVSDRPTIIFGADVTHPHPGEDSSPSIAAVVASQDWPEITKYAGLVCAQAHRQELIQDLFKTWQDPQRGTVTGGMIKDGVSEGQFYQVLLYELDAIRKACASLEPNYQPPVTFVVVQKRHHTRLFANNHNDRNAVDRSGNILPGTVVDSKICHPTEFDFYLCSHAGIQAMIFPCVFSGGTSRPAHYHVLWDENKFTADELQSLTNNLCYTQCSDLSFKIAVPPAYYAHLAAFRARFYMEPETSDSGSMTSGAPGRGGMGGGMGPRSTRAPGANAAVRPLPALKENVKRYLKFAVATDWYAVVTALRQSALKRSDTIAETMPDALRESRFHMKKCFASFVGTGKRLIKPQHIMEELEKSIEDRHERSKVLEGLLGYILSRTQEAAVVPPYVAFAVRPNPGFSEFVKVNADDLAVDGISATQYLKFKEMIFDESWANDENALEIDFGAFDFSTPRMTLPSSIGNGLNFVLKLISSRLSTHASCSDYAKPLLDYLLPLNYHGENLMINESLDTVEKLQTALIRAEVLVSTLPKTTPFPNFEQRFKVLGFEKGWGDTAERVGETMRLLSEVLQAPDSVKLESLFSRLPNTFNIVIFSPHGYFGQSNVLGLPDTGGQVVYILDQVRALEEELLLRIKQQGLAVKPQILVVTRLIPDARGTKCNQELEAIIDTKHSHILRVPFRTEKGVLRQWVSRFDIYPYLETFALDATAKILRHMECKPDLIIGNYSDGNLVASLIASKLGITQGTIAHALEKTKYEDSDAKWKEFDPKYHFSCQFTADIISMNCADFVITSTFQEIAGGKDRPGQYESHTAFTMPGLYRVVSGIDVFDPKFNIAAPGADQSVYFPYSEKQKRFTKFQPAIEELLYKKEENDEHIGFLADQKKPIIFSMARLDTVKNLTGLVEWFGKNKRLRNLVNLVIVGGFFDPSKSKDREEIAEIKKLHALVQEYQLSGQFRWIAAQTDRYRNGELYRCIADTKGSFVQPALYEAFGLTVIEAMNCGLPTFATNQGGPAEIIVDGVSGFHIDPNNGDESSNKIADFFEKCKTDGEYWKKMSAAGLQRINECYTWKIYANKVLNMGSTYGFWRQLRDAQKLAKETYIHMFYNLLFRKLAKNVAVPSDGYEQPAPKAVTASVDQRAPAAVSKPPQPDAAPTLAIPQLTPRERDEGGELGQPRSRSRARCPWNCCCVILGFLIILYYKIRNMKPHFPFFSARLLPQTVLQFQAREKRICDNHKFQFTTATAIAVTEAGDLVAVRGVDERLGKGGEGGLAFSGFRWINF</sequence>
<feature type="domain" description="Piwi" evidence="14">
    <location>
        <begin position="1797"/>
        <end position="2107"/>
    </location>
</feature>
<feature type="region of interest" description="Disordered" evidence="12">
    <location>
        <begin position="1050"/>
        <end position="1228"/>
    </location>
</feature>
<dbReference type="NCBIfam" id="TIGR02470">
    <property type="entry name" value="sucr_synth"/>
    <property type="match status" value="1"/>
</dbReference>
<comment type="similarity">
    <text evidence="3">Belongs to the argonaute family. Ago subfamily.</text>
</comment>
<dbReference type="Gene3D" id="3.40.50.2300">
    <property type="match status" value="2"/>
</dbReference>
<dbReference type="Gene3D" id="1.20.120.1230">
    <property type="match status" value="1"/>
</dbReference>
<dbReference type="SUPFAM" id="SSF101690">
    <property type="entry name" value="PAZ domain"/>
    <property type="match status" value="2"/>
</dbReference>
<evidence type="ECO:0000259" key="14">
    <source>
        <dbReference type="PROSITE" id="PS50822"/>
    </source>
</evidence>
<accession>A0A498JT12</accession>
<dbReference type="Pfam" id="PF24861">
    <property type="entry name" value="SUS_N"/>
    <property type="match status" value="1"/>
</dbReference>
<dbReference type="Pfam" id="PF02170">
    <property type="entry name" value="PAZ"/>
    <property type="match status" value="2"/>
</dbReference>
<feature type="compositionally biased region" description="Gly residues" evidence="12">
    <location>
        <begin position="100"/>
        <end position="116"/>
    </location>
</feature>
<dbReference type="FunFam" id="3.40.50.2300:FF:000110">
    <property type="entry name" value="Argonaute 10"/>
    <property type="match status" value="2"/>
</dbReference>
<evidence type="ECO:0000256" key="8">
    <source>
        <dbReference type="ARBA" id="ARBA00023158"/>
    </source>
</evidence>
<organism evidence="15 16">
    <name type="scientific">Malus domestica</name>
    <name type="common">Apple</name>
    <name type="synonym">Pyrus malus</name>
    <dbReference type="NCBI Taxonomy" id="3750"/>
    <lineage>
        <taxon>Eukaryota</taxon>
        <taxon>Viridiplantae</taxon>
        <taxon>Streptophyta</taxon>
        <taxon>Embryophyta</taxon>
        <taxon>Tracheophyta</taxon>
        <taxon>Spermatophyta</taxon>
        <taxon>Magnoliopsida</taxon>
        <taxon>eudicotyledons</taxon>
        <taxon>Gunneridae</taxon>
        <taxon>Pentapetalae</taxon>
        <taxon>rosids</taxon>
        <taxon>fabids</taxon>
        <taxon>Rosales</taxon>
        <taxon>Rosaceae</taxon>
        <taxon>Amygdaloideae</taxon>
        <taxon>Maleae</taxon>
        <taxon>Malus</taxon>
    </lineage>
</organism>
<dbReference type="GO" id="GO:0005985">
    <property type="term" value="P:sucrose metabolic process"/>
    <property type="evidence" value="ECO:0007669"/>
    <property type="project" value="InterPro"/>
</dbReference>
<dbReference type="CDD" id="cd02846">
    <property type="entry name" value="PAZ_argonaute_like"/>
    <property type="match status" value="2"/>
</dbReference>
<keyword evidence="9" id="KW-0687">Ribonucleoprotein</keyword>
<dbReference type="InterPro" id="IPR056736">
    <property type="entry name" value="SUS_EPBD"/>
</dbReference>
<keyword evidence="16" id="KW-1185">Reference proteome</keyword>
<dbReference type="Gene3D" id="3.40.50.2000">
    <property type="entry name" value="Glycogen Phosphorylase B"/>
    <property type="match status" value="2"/>
</dbReference>
<dbReference type="InterPro" id="IPR000368">
    <property type="entry name" value="Sucrose_synth_GT-B1"/>
</dbReference>
<dbReference type="SMART" id="SM00950">
    <property type="entry name" value="Piwi"/>
    <property type="match status" value="2"/>
</dbReference>
<dbReference type="SUPFAM" id="SSF53098">
    <property type="entry name" value="Ribonuclease H-like"/>
    <property type="match status" value="2"/>
</dbReference>
<name>A0A498JT12_MALDO</name>
<evidence type="ECO:0000313" key="16">
    <source>
        <dbReference type="Proteomes" id="UP000290289"/>
    </source>
</evidence>
<feature type="compositionally biased region" description="Gly residues" evidence="12">
    <location>
        <begin position="144"/>
        <end position="175"/>
    </location>
</feature>
<dbReference type="InterPro" id="IPR056735">
    <property type="entry name" value="SUS_N"/>
</dbReference>
<dbReference type="Gene3D" id="3.30.420.10">
    <property type="entry name" value="Ribonuclease H-like superfamily/Ribonuclease H"/>
    <property type="match status" value="2"/>
</dbReference>
<evidence type="ECO:0000256" key="7">
    <source>
        <dbReference type="ARBA" id="ARBA00022679"/>
    </source>
</evidence>
<dbReference type="InterPro" id="IPR032474">
    <property type="entry name" value="Argonaute_N"/>
</dbReference>
<feature type="compositionally biased region" description="Gly residues" evidence="12">
    <location>
        <begin position="1136"/>
        <end position="1160"/>
    </location>
</feature>
<feature type="compositionally biased region" description="Gly residues" evidence="12">
    <location>
        <begin position="48"/>
        <end position="91"/>
    </location>
</feature>
<dbReference type="Gene3D" id="2.170.260.10">
    <property type="entry name" value="paz domain"/>
    <property type="match status" value="2"/>
</dbReference>
<dbReference type="CDD" id="cd04657">
    <property type="entry name" value="Piwi_ago-like"/>
    <property type="match status" value="2"/>
</dbReference>
<dbReference type="GO" id="GO:0003723">
    <property type="term" value="F:RNA binding"/>
    <property type="evidence" value="ECO:0007669"/>
    <property type="project" value="InterPro"/>
</dbReference>
<gene>
    <name evidence="15" type="ORF">DVH24_009196</name>
</gene>
<feature type="region of interest" description="Disordered" evidence="12">
    <location>
        <begin position="2111"/>
        <end position="2140"/>
    </location>
</feature>
<evidence type="ECO:0000256" key="12">
    <source>
        <dbReference type="SAM" id="MobiDB-lite"/>
    </source>
</evidence>
<comment type="function">
    <text evidence="1 11">Sucrose-cleaving enzyme that provides UDP-glucose and fructose for various metabolic pathways.</text>
</comment>
<dbReference type="InterPro" id="IPR032472">
    <property type="entry name" value="ArgoL2"/>
</dbReference>
<comment type="caution">
    <text evidence="15">The sequence shown here is derived from an EMBL/GenBank/DDBJ whole genome shotgun (WGS) entry which is preliminary data.</text>
</comment>
<feature type="compositionally biased region" description="Gly residues" evidence="12">
    <location>
        <begin position="1188"/>
        <end position="1212"/>
    </location>
</feature>
<dbReference type="InterPro" id="IPR032473">
    <property type="entry name" value="Argonaute_Mid_dom"/>
</dbReference>
<evidence type="ECO:0000256" key="4">
    <source>
        <dbReference type="ARBA" id="ARBA00012540"/>
    </source>
</evidence>
<evidence type="ECO:0000256" key="11">
    <source>
        <dbReference type="RuleBase" id="RU280817"/>
    </source>
</evidence>
<evidence type="ECO:0000256" key="3">
    <source>
        <dbReference type="ARBA" id="ARBA00008201"/>
    </source>
</evidence>
<keyword evidence="5" id="KW-0678">Repressor</keyword>
<dbReference type="InterPro" id="IPR036085">
    <property type="entry name" value="PAZ_dom_sf"/>
</dbReference>
<dbReference type="PANTHER" id="PTHR22891">
    <property type="entry name" value="EUKARYOTIC TRANSLATION INITIATION FACTOR 2C"/>
    <property type="match status" value="1"/>
</dbReference>
<dbReference type="InterPro" id="IPR036397">
    <property type="entry name" value="RNaseH_sf"/>
</dbReference>
<dbReference type="FunFam" id="1.20.120.1230:FF:000001">
    <property type="entry name" value="Sucrose synthase"/>
    <property type="match status" value="1"/>
</dbReference>
<dbReference type="FunFam" id="2.170.260.10:FF:000001">
    <property type="entry name" value="Protein argonaute-2"/>
    <property type="match status" value="2"/>
</dbReference>
<dbReference type="InterPro" id="IPR003100">
    <property type="entry name" value="PAZ_dom"/>
</dbReference>
<feature type="compositionally biased region" description="Low complexity" evidence="12">
    <location>
        <begin position="1161"/>
        <end position="1187"/>
    </location>
</feature>
<dbReference type="Pfam" id="PF16488">
    <property type="entry name" value="ArgoL2"/>
    <property type="match status" value="2"/>
</dbReference>
<dbReference type="Pfam" id="PF00534">
    <property type="entry name" value="Glycos_transf_1"/>
    <property type="match status" value="1"/>
</dbReference>
<feature type="region of interest" description="Disordered" evidence="12">
    <location>
        <begin position="2997"/>
        <end position="3042"/>
    </location>
</feature>
<feature type="region of interest" description="Disordered" evidence="12">
    <location>
        <begin position="1240"/>
        <end position="1310"/>
    </location>
</feature>
<dbReference type="GO" id="GO:0016157">
    <property type="term" value="F:sucrose synthase activity"/>
    <property type="evidence" value="ECO:0007669"/>
    <property type="project" value="UniProtKB-UniRule"/>
</dbReference>
<dbReference type="InterPro" id="IPR045246">
    <property type="entry name" value="Piwi_ago-like"/>
</dbReference>
<dbReference type="Gene3D" id="3.10.450.330">
    <property type="match status" value="1"/>
</dbReference>
<feature type="compositionally biased region" description="Gly residues" evidence="12">
    <location>
        <begin position="1062"/>
        <end position="1076"/>
    </location>
</feature>
<keyword evidence="6 11" id="KW-0328">Glycosyltransferase</keyword>
<dbReference type="Pfam" id="PF02171">
    <property type="entry name" value="Piwi"/>
    <property type="match status" value="2"/>
</dbReference>
<feature type="compositionally biased region" description="Polar residues" evidence="12">
    <location>
        <begin position="1276"/>
        <end position="1296"/>
    </location>
</feature>
<feature type="domain" description="PAZ" evidence="13">
    <location>
        <begin position="459"/>
        <end position="572"/>
    </location>
</feature>
<dbReference type="FunFam" id="3.10.450.330:FF:000001">
    <property type="entry name" value="Sucrose synthase"/>
    <property type="match status" value="1"/>
</dbReference>
<evidence type="ECO:0000313" key="15">
    <source>
        <dbReference type="EMBL" id="RXH96692.1"/>
    </source>
</evidence>
<dbReference type="SMART" id="SM01163">
    <property type="entry name" value="DUF1785"/>
    <property type="match status" value="2"/>
</dbReference>
<keyword evidence="7 11" id="KW-0808">Transferase</keyword>
<dbReference type="Pfam" id="PF16486">
    <property type="entry name" value="ArgoN"/>
    <property type="match status" value="2"/>
</dbReference>
<dbReference type="InterPro" id="IPR014811">
    <property type="entry name" value="ArgoL1"/>
</dbReference>
<dbReference type="EC" id="2.4.1.13" evidence="4 11"/>
<dbReference type="GO" id="GO:0051607">
    <property type="term" value="P:defense response to virus"/>
    <property type="evidence" value="ECO:0007669"/>
    <property type="project" value="UniProtKB-ARBA"/>
</dbReference>
<dbReference type="Proteomes" id="UP000290289">
    <property type="component" value="Chromosome 6"/>
</dbReference>
<dbReference type="GO" id="GO:1990904">
    <property type="term" value="C:ribonucleoprotein complex"/>
    <property type="evidence" value="ECO:0007669"/>
    <property type="project" value="UniProtKB-KW"/>
</dbReference>
<dbReference type="InterPro" id="IPR012820">
    <property type="entry name" value="Sucrose_synthase_pln/cyn"/>
</dbReference>
<evidence type="ECO:0000256" key="9">
    <source>
        <dbReference type="ARBA" id="ARBA00023274"/>
    </source>
</evidence>
<dbReference type="SUPFAM" id="SSF53756">
    <property type="entry name" value="UDP-Glycosyltransferase/glycogen phosphorylase"/>
    <property type="match status" value="1"/>
</dbReference>
<feature type="compositionally biased region" description="Low complexity" evidence="12">
    <location>
        <begin position="1249"/>
        <end position="1270"/>
    </location>
</feature>